<feature type="binding site" evidence="9">
    <location>
        <position position="13"/>
    </location>
    <ligand>
        <name>sn-glycerol 3-phosphate</name>
        <dbReference type="ChEBI" id="CHEBI:57597"/>
    </ligand>
</feature>
<feature type="binding site" evidence="9">
    <location>
        <position position="83"/>
    </location>
    <ligand>
        <name>sn-glycerol 3-phosphate</name>
        <dbReference type="ChEBI" id="CHEBI:57597"/>
    </ligand>
</feature>
<dbReference type="InterPro" id="IPR018483">
    <property type="entry name" value="Carb_kinase_FGGY_CS"/>
</dbReference>
<name>A0A830GWW9_9CREN</name>
<keyword evidence="3 9" id="KW-0808">Transferase</keyword>
<dbReference type="GO" id="GO:0005829">
    <property type="term" value="C:cytosol"/>
    <property type="evidence" value="ECO:0007669"/>
    <property type="project" value="UniProtKB-ARBA"/>
</dbReference>
<evidence type="ECO:0000256" key="2">
    <source>
        <dbReference type="ARBA" id="ARBA00009156"/>
    </source>
</evidence>
<evidence type="ECO:0000256" key="8">
    <source>
        <dbReference type="ARBA" id="ARBA00052101"/>
    </source>
</evidence>
<keyword evidence="6 9" id="KW-0319">Glycerol metabolism</keyword>
<dbReference type="RefSeq" id="WP_188596383.1">
    <property type="nucleotide sequence ID" value="NZ_BMNL01000002.1"/>
</dbReference>
<feature type="binding site" evidence="9">
    <location>
        <position position="134"/>
    </location>
    <ligand>
        <name>sn-glycerol 3-phosphate</name>
        <dbReference type="ChEBI" id="CHEBI:57597"/>
    </ligand>
</feature>
<dbReference type="OrthoDB" id="26592at2157"/>
<keyword evidence="13" id="KW-1185">Reference proteome</keyword>
<dbReference type="NCBIfam" id="NF000756">
    <property type="entry name" value="PRK00047.1"/>
    <property type="match status" value="1"/>
</dbReference>
<reference evidence="12" key="1">
    <citation type="journal article" date="2014" name="Int. J. Syst. Evol. Microbiol.">
        <title>Complete genome sequence of Corynebacterium casei LMG S-19264T (=DSM 44701T), isolated from a smear-ripened cheese.</title>
        <authorList>
            <consortium name="US DOE Joint Genome Institute (JGI-PGF)"/>
            <person name="Walter F."/>
            <person name="Albersmeier A."/>
            <person name="Kalinowski J."/>
            <person name="Ruckert C."/>
        </authorList>
    </citation>
    <scope>NUCLEOTIDE SEQUENCE</scope>
    <source>
        <strain evidence="12">JCM 10088</strain>
    </source>
</reference>
<evidence type="ECO:0000313" key="13">
    <source>
        <dbReference type="Proteomes" id="UP000610960"/>
    </source>
</evidence>
<dbReference type="GO" id="GO:0006072">
    <property type="term" value="P:glycerol-3-phosphate metabolic process"/>
    <property type="evidence" value="ECO:0007669"/>
    <property type="project" value="InterPro"/>
</dbReference>
<feature type="binding site" evidence="9">
    <location>
        <position position="84"/>
    </location>
    <ligand>
        <name>sn-glycerol 3-phosphate</name>
        <dbReference type="ChEBI" id="CHEBI:57597"/>
    </ligand>
</feature>
<evidence type="ECO:0000256" key="4">
    <source>
        <dbReference type="ARBA" id="ARBA00022741"/>
    </source>
</evidence>
<evidence type="ECO:0000259" key="11">
    <source>
        <dbReference type="Pfam" id="PF02782"/>
    </source>
</evidence>
<comment type="catalytic activity">
    <reaction evidence="8 9">
        <text>glycerol + ATP = sn-glycerol 3-phosphate + ADP + H(+)</text>
        <dbReference type="Rhea" id="RHEA:21644"/>
        <dbReference type="ChEBI" id="CHEBI:15378"/>
        <dbReference type="ChEBI" id="CHEBI:17754"/>
        <dbReference type="ChEBI" id="CHEBI:30616"/>
        <dbReference type="ChEBI" id="CHEBI:57597"/>
        <dbReference type="ChEBI" id="CHEBI:456216"/>
        <dbReference type="EC" id="2.7.1.30"/>
    </reaction>
</comment>
<sequence>MPGSYVLAIDQGTTSTRAAVVDSRGRVVAWSRREHSQIYPRPSWVEHDALEIWSNVKAVMREAVAKSGIDPAELRAVGIANQRETVVVWDPSTGKPLLNAIVWQDRRASPIVDELAANYGDEVRRRTGLIPDPYFTGPKVMWMLDNVPGLRGRAERGEALFGTVDSWITWNLTRGGSELVNERGGGSHVTDYSNASRTMLFNIHRLEWDGELLQLMGSPPLHSLPLPMPSGAIFGFTGPEASELLGRPVPVAAALGDQQAALLGQACMERGCAKATYGTGTFILMNTGGDIIESRHGLISTVFYSTRPGSAAYALEGSMFAGGAAIQWLMDIGAAKSPSQVEELARQVSDNGGVYLVPAFAGLGAPYWDRYARGLLIGLTRSSDSRYLARAVLESIAYMARDVLESLMEDSGAALGELRVDGGASSSDFLMQLQADVAGIDLLRPVNVETTSLGAAYLAGVAVGEWSLDDVASMWSLDKRFKSAMPREERDRLYGAWRDAVARAAGWARRVPWAA</sequence>
<feature type="binding site" evidence="9">
    <location>
        <position position="14"/>
    </location>
    <ligand>
        <name>ATP</name>
        <dbReference type="ChEBI" id="CHEBI:30616"/>
    </ligand>
</feature>
<feature type="binding site" evidence="9">
    <location>
        <position position="84"/>
    </location>
    <ligand>
        <name>glycerol</name>
        <dbReference type="ChEBI" id="CHEBI:17754"/>
    </ligand>
</feature>
<feature type="binding site" evidence="9">
    <location>
        <position position="279"/>
    </location>
    <ligand>
        <name>ADP</name>
        <dbReference type="ChEBI" id="CHEBI:456216"/>
    </ligand>
</feature>
<dbReference type="FunFam" id="3.30.420.40:FF:000007">
    <property type="entry name" value="Glycerol kinase"/>
    <property type="match status" value="1"/>
</dbReference>
<dbReference type="EC" id="2.7.1.30" evidence="9"/>
<evidence type="ECO:0000313" key="12">
    <source>
        <dbReference type="EMBL" id="GGP20882.1"/>
    </source>
</evidence>
<dbReference type="GO" id="GO:0019563">
    <property type="term" value="P:glycerol catabolic process"/>
    <property type="evidence" value="ECO:0007669"/>
    <property type="project" value="UniProtKB-UniRule"/>
</dbReference>
<feature type="binding site" evidence="9">
    <location>
        <position position="13"/>
    </location>
    <ligand>
        <name>ADP</name>
        <dbReference type="ChEBI" id="CHEBI:456216"/>
    </ligand>
</feature>
<feature type="binding site" evidence="9">
    <location>
        <position position="13"/>
    </location>
    <ligand>
        <name>ATP</name>
        <dbReference type="ChEBI" id="CHEBI:30616"/>
    </ligand>
</feature>
<feature type="binding site" evidence="9">
    <location>
        <position position="15"/>
    </location>
    <ligand>
        <name>ATP</name>
        <dbReference type="ChEBI" id="CHEBI:30616"/>
    </ligand>
</feature>
<evidence type="ECO:0000256" key="1">
    <source>
        <dbReference type="ARBA" id="ARBA00005190"/>
    </source>
</evidence>
<dbReference type="HAMAP" id="MF_00186">
    <property type="entry name" value="Glycerol_kin"/>
    <property type="match status" value="1"/>
</dbReference>
<dbReference type="AlphaFoldDB" id="A0A830GWW9"/>
<dbReference type="GO" id="GO:0004370">
    <property type="term" value="F:glycerol kinase activity"/>
    <property type="evidence" value="ECO:0007669"/>
    <property type="project" value="UniProtKB-UniRule"/>
</dbReference>
<dbReference type="InterPro" id="IPR005999">
    <property type="entry name" value="Glycerol_kin"/>
</dbReference>
<feature type="binding site" evidence="9">
    <location>
        <position position="323"/>
    </location>
    <ligand>
        <name>ATP</name>
        <dbReference type="ChEBI" id="CHEBI:30616"/>
    </ligand>
</feature>
<evidence type="ECO:0000256" key="7">
    <source>
        <dbReference type="ARBA" id="ARBA00022840"/>
    </source>
</evidence>
<dbReference type="Gene3D" id="3.30.420.40">
    <property type="match status" value="2"/>
</dbReference>
<feature type="domain" description="Carbohydrate kinase FGGY N-terminal" evidence="10">
    <location>
        <begin position="5"/>
        <end position="264"/>
    </location>
</feature>
<dbReference type="PIRSF" id="PIRSF000538">
    <property type="entry name" value="GlpK"/>
    <property type="match status" value="1"/>
</dbReference>
<feature type="domain" description="Carbohydrate kinase FGGY C-terminal" evidence="11">
    <location>
        <begin position="274"/>
        <end position="462"/>
    </location>
</feature>
<dbReference type="CDD" id="cd07769">
    <property type="entry name" value="ASKHA_NBD_FGGY_GK"/>
    <property type="match status" value="1"/>
</dbReference>
<protein>
    <recommendedName>
        <fullName evidence="9">Glycerol kinase</fullName>
        <ecNumber evidence="9">2.7.1.30</ecNumber>
    </recommendedName>
    <alternativeName>
        <fullName evidence="9">ATP:glycerol 3-phosphotransferase</fullName>
    </alternativeName>
    <alternativeName>
        <fullName evidence="9">Glycerokinase</fullName>
        <shortName evidence="9">GK</shortName>
    </alternativeName>
</protein>
<evidence type="ECO:0000259" key="10">
    <source>
        <dbReference type="Pfam" id="PF00370"/>
    </source>
</evidence>
<feature type="binding site" evidence="9">
    <location>
        <position position="327"/>
    </location>
    <ligand>
        <name>ATP</name>
        <dbReference type="ChEBI" id="CHEBI:30616"/>
    </ligand>
</feature>
<dbReference type="Pfam" id="PF02782">
    <property type="entry name" value="FGGY_C"/>
    <property type="match status" value="1"/>
</dbReference>
<proteinExistence type="inferred from homology"/>
<dbReference type="NCBIfam" id="TIGR01311">
    <property type="entry name" value="glycerol_kin"/>
    <property type="match status" value="1"/>
</dbReference>
<feature type="binding site" evidence="9">
    <location>
        <position position="423"/>
    </location>
    <ligand>
        <name>ADP</name>
        <dbReference type="ChEBI" id="CHEBI:456216"/>
    </ligand>
</feature>
<dbReference type="UniPathway" id="UPA00618">
    <property type="reaction ID" value="UER00672"/>
</dbReference>
<dbReference type="SUPFAM" id="SSF53067">
    <property type="entry name" value="Actin-like ATPase domain"/>
    <property type="match status" value="2"/>
</dbReference>
<dbReference type="FunFam" id="3.30.420.40:FF:000008">
    <property type="entry name" value="Glycerol kinase"/>
    <property type="match status" value="1"/>
</dbReference>
<organism evidence="12 13">
    <name type="scientific">Thermocladium modestius</name>
    <dbReference type="NCBI Taxonomy" id="62609"/>
    <lineage>
        <taxon>Archaea</taxon>
        <taxon>Thermoproteota</taxon>
        <taxon>Thermoprotei</taxon>
        <taxon>Thermoproteales</taxon>
        <taxon>Thermoproteaceae</taxon>
        <taxon>Thermocladium</taxon>
    </lineage>
</organism>
<dbReference type="InterPro" id="IPR000577">
    <property type="entry name" value="Carb_kinase_FGGY"/>
</dbReference>
<evidence type="ECO:0000256" key="5">
    <source>
        <dbReference type="ARBA" id="ARBA00022777"/>
    </source>
</evidence>
<dbReference type="InterPro" id="IPR018485">
    <property type="entry name" value="FGGY_C"/>
</dbReference>
<feature type="binding site" evidence="9">
    <location>
        <position position="257"/>
    </location>
    <ligand>
        <name>sn-glycerol 3-phosphate</name>
        <dbReference type="ChEBI" id="CHEBI:57597"/>
    </ligand>
</feature>
<feature type="binding site" evidence="9">
    <location>
        <position position="423"/>
    </location>
    <ligand>
        <name>ATP</name>
        <dbReference type="ChEBI" id="CHEBI:30616"/>
    </ligand>
</feature>
<gene>
    <name evidence="12" type="primary">glpK2</name>
    <name evidence="9" type="synonym">glpK</name>
    <name evidence="12" type="ORF">GCM10007981_10750</name>
</gene>
<feature type="binding site" evidence="9">
    <location>
        <position position="323"/>
    </location>
    <ligand>
        <name>ADP</name>
        <dbReference type="ChEBI" id="CHEBI:456216"/>
    </ligand>
</feature>
<feature type="binding site" evidence="9">
    <location>
        <position position="258"/>
    </location>
    <ligand>
        <name>glycerol</name>
        <dbReference type="ChEBI" id="CHEBI:17754"/>
    </ligand>
</feature>
<evidence type="ECO:0000256" key="6">
    <source>
        <dbReference type="ARBA" id="ARBA00022798"/>
    </source>
</evidence>
<dbReference type="InterPro" id="IPR018484">
    <property type="entry name" value="FGGY_N"/>
</dbReference>
<dbReference type="PROSITE" id="PS00933">
    <property type="entry name" value="FGGY_KINASES_1"/>
    <property type="match status" value="1"/>
</dbReference>
<dbReference type="InterPro" id="IPR043129">
    <property type="entry name" value="ATPase_NBD"/>
</dbReference>
<feature type="binding site" evidence="9">
    <location>
        <position position="83"/>
    </location>
    <ligand>
        <name>glycerol</name>
        <dbReference type="ChEBI" id="CHEBI:17754"/>
    </ligand>
</feature>
<keyword evidence="4 9" id="KW-0547">Nucleotide-binding</keyword>
<comment type="function">
    <text evidence="9">Key enzyme in the regulation of glycerol uptake and metabolism. Catalyzes the phosphorylation of glycerol to yield sn-glycerol 3-phosphate.</text>
</comment>
<comment type="caution">
    <text evidence="12">The sequence shown here is derived from an EMBL/GenBank/DDBJ whole genome shotgun (WGS) entry which is preliminary data.</text>
</comment>
<dbReference type="EMBL" id="BMNL01000002">
    <property type="protein sequence ID" value="GGP20882.1"/>
    <property type="molecule type" value="Genomic_DNA"/>
</dbReference>
<reference evidence="12" key="2">
    <citation type="submission" date="2020-09" db="EMBL/GenBank/DDBJ databases">
        <authorList>
            <person name="Sun Q."/>
            <person name="Ohkuma M."/>
        </authorList>
    </citation>
    <scope>NUCLEOTIDE SEQUENCE</scope>
    <source>
        <strain evidence="12">JCM 10088</strain>
    </source>
</reference>
<feature type="binding site" evidence="9">
    <location>
        <position position="134"/>
    </location>
    <ligand>
        <name>glycerol</name>
        <dbReference type="ChEBI" id="CHEBI:17754"/>
    </ligand>
</feature>
<dbReference type="Proteomes" id="UP000610960">
    <property type="component" value="Unassembled WGS sequence"/>
</dbReference>
<feature type="binding site" evidence="9">
    <location>
        <position position="279"/>
    </location>
    <ligand>
        <name>ATP</name>
        <dbReference type="ChEBI" id="CHEBI:30616"/>
    </ligand>
</feature>
<evidence type="ECO:0000256" key="3">
    <source>
        <dbReference type="ARBA" id="ARBA00022679"/>
    </source>
</evidence>
<evidence type="ECO:0000256" key="9">
    <source>
        <dbReference type="HAMAP-Rule" id="MF_00186"/>
    </source>
</evidence>
<dbReference type="Pfam" id="PF00370">
    <property type="entry name" value="FGGY_N"/>
    <property type="match status" value="1"/>
</dbReference>
<accession>A0A830GWW9</accession>
<dbReference type="PANTHER" id="PTHR10196:SF69">
    <property type="entry name" value="GLYCEROL KINASE"/>
    <property type="match status" value="1"/>
</dbReference>
<feature type="binding site" evidence="9">
    <location>
        <position position="257"/>
    </location>
    <ligand>
        <name>glycerol</name>
        <dbReference type="ChEBI" id="CHEBI:17754"/>
    </ligand>
</feature>
<comment type="similarity">
    <text evidence="2 9">Belongs to the FGGY kinase family.</text>
</comment>
<comment type="caution">
    <text evidence="9">Lacks conserved residue(s) required for the propagation of feature annotation.</text>
</comment>
<dbReference type="GO" id="GO:0005524">
    <property type="term" value="F:ATP binding"/>
    <property type="evidence" value="ECO:0007669"/>
    <property type="project" value="UniProtKB-UniRule"/>
</dbReference>
<feature type="binding site" evidence="9">
    <location>
        <position position="17"/>
    </location>
    <ligand>
        <name>ADP</name>
        <dbReference type="ChEBI" id="CHEBI:456216"/>
    </ligand>
</feature>
<keyword evidence="5 9" id="KW-0418">Kinase</keyword>
<comment type="pathway">
    <text evidence="1 9">Polyol metabolism; glycerol degradation via glycerol kinase pathway; sn-glycerol 3-phosphate from glycerol: step 1/1.</text>
</comment>
<dbReference type="PANTHER" id="PTHR10196">
    <property type="entry name" value="SUGAR KINASE"/>
    <property type="match status" value="1"/>
</dbReference>
<keyword evidence="7 9" id="KW-0067">ATP-binding</keyword>